<organism evidence="2 3">
    <name type="scientific">Profundibacterium mesophilum KAUST100406-0324</name>
    <dbReference type="NCBI Taxonomy" id="1037889"/>
    <lineage>
        <taxon>Bacteria</taxon>
        <taxon>Pseudomonadati</taxon>
        <taxon>Pseudomonadota</taxon>
        <taxon>Alphaproteobacteria</taxon>
        <taxon>Rhodobacterales</taxon>
        <taxon>Roseobacteraceae</taxon>
        <taxon>Profundibacterium</taxon>
    </lineage>
</organism>
<accession>A0A921NZ38</accession>
<evidence type="ECO:0000313" key="2">
    <source>
        <dbReference type="EMBL" id="KAF0676163.1"/>
    </source>
</evidence>
<keyword evidence="3" id="KW-1185">Reference proteome</keyword>
<evidence type="ECO:0000313" key="3">
    <source>
        <dbReference type="Proteomes" id="UP000698242"/>
    </source>
</evidence>
<gene>
    <name evidence="2" type="ORF">PMES_01482</name>
</gene>
<protein>
    <submittedName>
        <fullName evidence="2">Uncharacterized protein</fullName>
    </submittedName>
</protein>
<dbReference type="EMBL" id="APKE01000016">
    <property type="protein sequence ID" value="KAF0676163.1"/>
    <property type="molecule type" value="Genomic_DNA"/>
</dbReference>
<comment type="caution">
    <text evidence="2">The sequence shown here is derived from an EMBL/GenBank/DDBJ whole genome shotgun (WGS) entry which is preliminary data.</text>
</comment>
<sequence>MLRNGKWVADWQPVQAKDEEGGFVRQTSSFRNWVTPDGRAGPTGDGGFQAELGRYHLFVALARAPVRSCNHPSGSRPWLARCAPAPPATACSEPKSRHDAGDGSPGMSAFRSPTSPHRTCRECQQSALLDGGLRRRSGDRASAANGGKVRIAEFYLPDHAAQCHRRPVRGSCTAATGRPIGGRCGPIAAVPQLATRRRSRRCLRSGENFATFHAWSRRCRGLLMVDRKIADRKGRELTVFSDQLLGHWLKQAIESIGPKFCLVPVGHRKC</sequence>
<feature type="region of interest" description="Disordered" evidence="1">
    <location>
        <begin position="84"/>
        <end position="118"/>
    </location>
</feature>
<evidence type="ECO:0000256" key="1">
    <source>
        <dbReference type="SAM" id="MobiDB-lite"/>
    </source>
</evidence>
<proteinExistence type="predicted"/>
<dbReference type="Gene3D" id="3.40.30.10">
    <property type="entry name" value="Glutaredoxin"/>
    <property type="match status" value="1"/>
</dbReference>
<reference evidence="2" key="1">
    <citation type="submission" date="2013-03" db="EMBL/GenBank/DDBJ databases">
        <title>Genome Sequence of the Profundibacterium mesophilum strain KAUST100406-0324T from Red Sea, a novel genus in the family Rhodobacteraceae.</title>
        <authorList>
            <person name="Essack M."/>
            <person name="Alam I."/>
            <person name="Lafi F."/>
            <person name="Alawi W."/>
            <person name="Kamanu F."/>
            <person name="Al-Suwailem A."/>
            <person name="Lee O.O."/>
            <person name="Xu Y."/>
            <person name="Bajic V."/>
            <person name="Qian P.-Y."/>
            <person name="Archer J."/>
        </authorList>
    </citation>
    <scope>NUCLEOTIDE SEQUENCE</scope>
    <source>
        <strain evidence="2">KAUST100406-0324</strain>
    </source>
</reference>
<name>A0A921NZ38_9RHOB</name>
<dbReference type="Proteomes" id="UP000698242">
    <property type="component" value="Unassembled WGS sequence"/>
</dbReference>
<dbReference type="AlphaFoldDB" id="A0A921NZ38"/>